<keyword evidence="1" id="KW-0472">Membrane</keyword>
<evidence type="ECO:0000256" key="1">
    <source>
        <dbReference type="SAM" id="Phobius"/>
    </source>
</evidence>
<keyword evidence="1" id="KW-1133">Transmembrane helix</keyword>
<dbReference type="Proteomes" id="UP000175706">
    <property type="component" value="Unassembled WGS sequence"/>
</dbReference>
<dbReference type="EMBL" id="LXLT01000009">
    <property type="protein sequence ID" value="OFD85170.1"/>
    <property type="molecule type" value="Genomic_DNA"/>
</dbReference>
<feature type="transmembrane region" description="Helical" evidence="1">
    <location>
        <begin position="15"/>
        <end position="35"/>
    </location>
</feature>
<protein>
    <submittedName>
        <fullName evidence="2">Uncharacterized protein</fullName>
    </submittedName>
</protein>
<evidence type="ECO:0000313" key="2">
    <source>
        <dbReference type="EMBL" id="OFD85170.1"/>
    </source>
</evidence>
<gene>
    <name evidence="2" type="ORF">BWGOE8_04260</name>
</gene>
<sequence length="69" mass="8212">MVTIMTVRTTARFMLWMRTALLFIIAFIIVVLFIITHEISPLFPFIMEQELIFHYGNYCHPFYSDGVNH</sequence>
<organism evidence="2 3">
    <name type="scientific">Bacillus mycoides</name>
    <dbReference type="NCBI Taxonomy" id="1405"/>
    <lineage>
        <taxon>Bacteria</taxon>
        <taxon>Bacillati</taxon>
        <taxon>Bacillota</taxon>
        <taxon>Bacilli</taxon>
        <taxon>Bacillales</taxon>
        <taxon>Bacillaceae</taxon>
        <taxon>Bacillus</taxon>
        <taxon>Bacillus cereus group</taxon>
    </lineage>
</organism>
<comment type="caution">
    <text evidence="2">The sequence shown here is derived from an EMBL/GenBank/DDBJ whole genome shotgun (WGS) entry which is preliminary data.</text>
</comment>
<accession>A0A1E8BDU0</accession>
<evidence type="ECO:0000313" key="3">
    <source>
        <dbReference type="Proteomes" id="UP000175706"/>
    </source>
</evidence>
<reference evidence="2 3" key="1">
    <citation type="submission" date="2016-05" db="EMBL/GenBank/DDBJ databases">
        <title>Bacillus thuringiensis and Bacillus weihenstephanensis as novel biocontrol agents of wilt causing Verticillium species.</title>
        <authorList>
            <person name="Hollensteiner J."/>
            <person name="Wemheuer F."/>
            <person name="Harting R."/>
            <person name="Kolarzyk A."/>
            <person name="Diaz-Valerio S."/>
            <person name="Poehlein A."/>
            <person name="Brzuszkiewicz E."/>
            <person name="Nesemann K."/>
            <person name="Braus-Stromeyer S."/>
            <person name="Braus G."/>
            <person name="Daniel R."/>
            <person name="Liesegang H."/>
        </authorList>
    </citation>
    <scope>NUCLEOTIDE SEQUENCE [LARGE SCALE GENOMIC DNA]</scope>
    <source>
        <strain evidence="2 3">GOE8</strain>
    </source>
</reference>
<proteinExistence type="predicted"/>
<name>A0A1E8BDU0_BACMY</name>
<dbReference type="AlphaFoldDB" id="A0A1E8BDU0"/>
<keyword evidence="1" id="KW-0812">Transmembrane</keyword>